<keyword evidence="1" id="KW-0472">Membrane</keyword>
<protein>
    <submittedName>
        <fullName evidence="2">Uncharacterized protein</fullName>
    </submittedName>
</protein>
<feature type="non-terminal residue" evidence="2">
    <location>
        <position position="1"/>
    </location>
</feature>
<gene>
    <name evidence="2" type="ORF">L9F63_024677</name>
</gene>
<evidence type="ECO:0000256" key="1">
    <source>
        <dbReference type="SAM" id="Phobius"/>
    </source>
</evidence>
<proteinExistence type="predicted"/>
<sequence>IIFRTLRYNIIYNIAIHTNNIKFILHSLLNQPWFLARHLHTNSIMVEAGGSHKSAILATLVTNRPRSFRVAGLYYIYRYDIESSLDVALRNCRVYPLNKRPYYNQVHDLYMLILLVYYLVLVGSGRLVVGACRSRGSKVLCRWSSGSVVLMLVAVKLEKTFICLFT</sequence>
<evidence type="ECO:0000313" key="3">
    <source>
        <dbReference type="Proteomes" id="UP001233999"/>
    </source>
</evidence>
<dbReference type="EMBL" id="JASPKZ010008593">
    <property type="protein sequence ID" value="KAJ9579216.1"/>
    <property type="molecule type" value="Genomic_DNA"/>
</dbReference>
<feature type="transmembrane region" description="Helical" evidence="1">
    <location>
        <begin position="109"/>
        <end position="129"/>
    </location>
</feature>
<reference evidence="2" key="2">
    <citation type="submission" date="2023-05" db="EMBL/GenBank/DDBJ databases">
        <authorList>
            <person name="Fouks B."/>
        </authorList>
    </citation>
    <scope>NUCLEOTIDE SEQUENCE</scope>
    <source>
        <strain evidence="2">Stay&amp;Tobe</strain>
        <tissue evidence="2">Testes</tissue>
    </source>
</reference>
<keyword evidence="3" id="KW-1185">Reference proteome</keyword>
<keyword evidence="1" id="KW-0812">Transmembrane</keyword>
<reference evidence="2" key="1">
    <citation type="journal article" date="2023" name="IScience">
        <title>Live-bearing cockroach genome reveals convergent evolutionary mechanisms linked to viviparity in insects and beyond.</title>
        <authorList>
            <person name="Fouks B."/>
            <person name="Harrison M.C."/>
            <person name="Mikhailova A.A."/>
            <person name="Marchal E."/>
            <person name="English S."/>
            <person name="Carruthers M."/>
            <person name="Jennings E.C."/>
            <person name="Chiamaka E.L."/>
            <person name="Frigard R.A."/>
            <person name="Pippel M."/>
            <person name="Attardo G.M."/>
            <person name="Benoit J.B."/>
            <person name="Bornberg-Bauer E."/>
            <person name="Tobe S.S."/>
        </authorList>
    </citation>
    <scope>NUCLEOTIDE SEQUENCE</scope>
    <source>
        <strain evidence="2">Stay&amp;Tobe</strain>
    </source>
</reference>
<organism evidence="2 3">
    <name type="scientific">Diploptera punctata</name>
    <name type="common">Pacific beetle cockroach</name>
    <dbReference type="NCBI Taxonomy" id="6984"/>
    <lineage>
        <taxon>Eukaryota</taxon>
        <taxon>Metazoa</taxon>
        <taxon>Ecdysozoa</taxon>
        <taxon>Arthropoda</taxon>
        <taxon>Hexapoda</taxon>
        <taxon>Insecta</taxon>
        <taxon>Pterygota</taxon>
        <taxon>Neoptera</taxon>
        <taxon>Polyneoptera</taxon>
        <taxon>Dictyoptera</taxon>
        <taxon>Blattodea</taxon>
        <taxon>Blaberoidea</taxon>
        <taxon>Blaberidae</taxon>
        <taxon>Diplopterinae</taxon>
        <taxon>Diploptera</taxon>
    </lineage>
</organism>
<comment type="caution">
    <text evidence="2">The sequence shown here is derived from an EMBL/GenBank/DDBJ whole genome shotgun (WGS) entry which is preliminary data.</text>
</comment>
<dbReference type="Proteomes" id="UP001233999">
    <property type="component" value="Unassembled WGS sequence"/>
</dbReference>
<feature type="non-terminal residue" evidence="2">
    <location>
        <position position="166"/>
    </location>
</feature>
<accession>A0AAD7ZEW8</accession>
<evidence type="ECO:0000313" key="2">
    <source>
        <dbReference type="EMBL" id="KAJ9579216.1"/>
    </source>
</evidence>
<name>A0AAD7ZEW8_DIPPU</name>
<dbReference type="AlphaFoldDB" id="A0AAD7ZEW8"/>
<keyword evidence="1" id="KW-1133">Transmembrane helix</keyword>